<feature type="transmembrane region" description="Helical" evidence="1">
    <location>
        <begin position="140"/>
        <end position="164"/>
    </location>
</feature>
<evidence type="ECO:0000313" key="3">
    <source>
        <dbReference type="Proteomes" id="UP000006671"/>
    </source>
</evidence>
<protein>
    <submittedName>
        <fullName evidence="2">CPI1-like protein</fullName>
    </submittedName>
</protein>
<dbReference type="GO" id="GO:0047793">
    <property type="term" value="F:cycloeucalenol cycloisomerase activity"/>
    <property type="evidence" value="ECO:0007669"/>
    <property type="project" value="InterPro"/>
</dbReference>
<dbReference type="InterPro" id="IPR020532">
    <property type="entry name" value="Cycloeucalenol_cycloisomerase"/>
</dbReference>
<dbReference type="VEuPathDB" id="AmoebaDB:NAEGRDRAFT_81142"/>
<keyword evidence="1" id="KW-0472">Membrane</keyword>
<feature type="transmembrane region" description="Helical" evidence="1">
    <location>
        <begin position="64"/>
        <end position="81"/>
    </location>
</feature>
<dbReference type="PANTHER" id="PTHR35136">
    <property type="entry name" value="CYCLOEUCALENOL CYCLOISOMERASE"/>
    <property type="match status" value="1"/>
</dbReference>
<dbReference type="KEGG" id="ngr:NAEGRDRAFT_81142"/>
<dbReference type="STRING" id="5762.D2VT70"/>
<dbReference type="PANTHER" id="PTHR35136:SF1">
    <property type="entry name" value="CYCLOEUCALENOL CYCLOISOMERASE"/>
    <property type="match status" value="1"/>
</dbReference>
<evidence type="ECO:0000313" key="2">
    <source>
        <dbReference type="EMBL" id="EFC40032.1"/>
    </source>
</evidence>
<organism evidence="3">
    <name type="scientific">Naegleria gruberi</name>
    <name type="common">Amoeba</name>
    <dbReference type="NCBI Taxonomy" id="5762"/>
    <lineage>
        <taxon>Eukaryota</taxon>
        <taxon>Discoba</taxon>
        <taxon>Heterolobosea</taxon>
        <taxon>Tetramitia</taxon>
        <taxon>Eutetramitia</taxon>
        <taxon>Vahlkampfiidae</taxon>
        <taxon>Naegleria</taxon>
    </lineage>
</organism>
<proteinExistence type="predicted"/>
<feature type="transmembrane region" description="Helical" evidence="1">
    <location>
        <begin position="35"/>
        <end position="52"/>
    </location>
</feature>
<keyword evidence="3" id="KW-1185">Reference proteome</keyword>
<dbReference type="GeneID" id="8854526"/>
<dbReference type="OMA" id="PWYRRYW"/>
<feature type="transmembrane region" description="Helical" evidence="1">
    <location>
        <begin position="210"/>
        <end position="231"/>
    </location>
</feature>
<evidence type="ECO:0000256" key="1">
    <source>
        <dbReference type="SAM" id="Phobius"/>
    </source>
</evidence>
<dbReference type="Proteomes" id="UP000006671">
    <property type="component" value="Unassembled WGS sequence"/>
</dbReference>
<keyword evidence="1" id="KW-1133">Transmembrane helix</keyword>
<accession>D2VT70</accession>
<feature type="transmembrane region" description="Helical" evidence="1">
    <location>
        <begin position="102"/>
        <end position="120"/>
    </location>
</feature>
<dbReference type="eggNOG" id="ENOG502QPR8">
    <property type="taxonomic scope" value="Eukaryota"/>
</dbReference>
<keyword evidence="1" id="KW-0812">Transmembrane</keyword>
<dbReference type="AlphaFoldDB" id="D2VT70"/>
<feature type="transmembrane region" description="Helical" evidence="1">
    <location>
        <begin position="252"/>
        <end position="273"/>
    </location>
</feature>
<dbReference type="OrthoDB" id="2111841at2759"/>
<dbReference type="InParanoid" id="D2VT70"/>
<name>D2VT70_NAEGR</name>
<feature type="transmembrane region" description="Helical" evidence="1">
    <location>
        <begin position="176"/>
        <end position="198"/>
    </location>
</feature>
<dbReference type="EMBL" id="GG738895">
    <property type="protein sequence ID" value="EFC40032.1"/>
    <property type="molecule type" value="Genomic_DNA"/>
</dbReference>
<dbReference type="RefSeq" id="XP_002672776.1">
    <property type="nucleotide sequence ID" value="XM_002672730.1"/>
</dbReference>
<sequence>MSSKPSSSSSSPSTTSEGGIRLFSQNESKAWAEKFFLIYGPIWMSYFFYLIYFEIYDNASRMEWTMYGVIMATPCFLYPLLFPGKADRNLPITERYWFKANIWVFIFNFVGNYFWTHYFYNLLGATYTMDTHRINDVPYLMFLCTQAYFTFYFSLSNVLLRIIYTAWRNPSTSRSIFICLFILAFSYFTAFMETYTIQYFKYYTFKNRDMMYKVGSIVYGIYFIVGFPMYYRMDEEETKKKFSTFKCCVESLGACMLVTILLDFWRLFVGGIVENVPQCVPWM</sequence>
<gene>
    <name evidence="2" type="ORF">NAEGRDRAFT_81142</name>
</gene>
<reference evidence="2 3" key="1">
    <citation type="journal article" date="2010" name="Cell">
        <title>The genome of Naegleria gruberi illuminates early eukaryotic versatility.</title>
        <authorList>
            <person name="Fritz-Laylin L.K."/>
            <person name="Prochnik S.E."/>
            <person name="Ginger M.L."/>
            <person name="Dacks J.B."/>
            <person name="Carpenter M.L."/>
            <person name="Field M.C."/>
            <person name="Kuo A."/>
            <person name="Paredez A."/>
            <person name="Chapman J."/>
            <person name="Pham J."/>
            <person name="Shu S."/>
            <person name="Neupane R."/>
            <person name="Cipriano M."/>
            <person name="Mancuso J."/>
            <person name="Tu H."/>
            <person name="Salamov A."/>
            <person name="Lindquist E."/>
            <person name="Shapiro H."/>
            <person name="Lucas S."/>
            <person name="Grigoriev I.V."/>
            <person name="Cande W.Z."/>
            <person name="Fulton C."/>
            <person name="Rokhsar D.S."/>
            <person name="Dawson S.C."/>
        </authorList>
    </citation>
    <scope>NUCLEOTIDE SEQUENCE [LARGE SCALE GENOMIC DNA]</scope>
    <source>
        <strain evidence="2 3">NEG-M</strain>
    </source>
</reference>